<dbReference type="EMBL" id="JANIIK010000118">
    <property type="protein sequence ID" value="KAJ3585542.1"/>
    <property type="molecule type" value="Genomic_DNA"/>
</dbReference>
<proteinExistence type="predicted"/>
<name>A0A9Q0DF79_9TELE</name>
<organism evidence="1 2">
    <name type="scientific">Muraenolepis orangiensis</name>
    <name type="common">Patagonian moray cod</name>
    <dbReference type="NCBI Taxonomy" id="630683"/>
    <lineage>
        <taxon>Eukaryota</taxon>
        <taxon>Metazoa</taxon>
        <taxon>Chordata</taxon>
        <taxon>Craniata</taxon>
        <taxon>Vertebrata</taxon>
        <taxon>Euteleostomi</taxon>
        <taxon>Actinopterygii</taxon>
        <taxon>Neopterygii</taxon>
        <taxon>Teleostei</taxon>
        <taxon>Neoteleostei</taxon>
        <taxon>Acanthomorphata</taxon>
        <taxon>Zeiogadaria</taxon>
        <taxon>Gadariae</taxon>
        <taxon>Gadiformes</taxon>
        <taxon>Muraenolepidoidei</taxon>
        <taxon>Muraenolepididae</taxon>
        <taxon>Muraenolepis</taxon>
    </lineage>
</organism>
<dbReference type="OrthoDB" id="10027016at2759"/>
<evidence type="ECO:0000313" key="2">
    <source>
        <dbReference type="Proteomes" id="UP001148018"/>
    </source>
</evidence>
<gene>
    <name evidence="1" type="ORF">NHX12_014261</name>
</gene>
<dbReference type="Gene3D" id="1.10.510.10">
    <property type="entry name" value="Transferase(Phosphotransferase) domain 1"/>
    <property type="match status" value="1"/>
</dbReference>
<comment type="caution">
    <text evidence="1">The sequence shown here is derived from an EMBL/GenBank/DDBJ whole genome shotgun (WGS) entry which is preliminary data.</text>
</comment>
<reference evidence="1" key="1">
    <citation type="submission" date="2022-07" db="EMBL/GenBank/DDBJ databases">
        <title>Chromosome-level genome of Muraenolepis orangiensis.</title>
        <authorList>
            <person name="Kim J."/>
        </authorList>
    </citation>
    <scope>NUCLEOTIDE SEQUENCE</scope>
    <source>
        <strain evidence="1">KU_S4_2022</strain>
        <tissue evidence="1">Muscle</tissue>
    </source>
</reference>
<evidence type="ECO:0000313" key="1">
    <source>
        <dbReference type="EMBL" id="KAJ3585542.1"/>
    </source>
</evidence>
<dbReference type="SUPFAM" id="SSF56112">
    <property type="entry name" value="Protein kinase-like (PK-like)"/>
    <property type="match status" value="1"/>
</dbReference>
<accession>A0A9Q0DF79</accession>
<sequence>MAVSAMLNRNLSTTFPFLSTIDLDLAGLKRIRAHSTSSSSPFRIHRQPGTDSVMTVRSSMNALMGGCRCPEFVRGPLHSGSADLPWRRLFRKVRKCRPKNSSGRLVAVKEYWDSDIEHNIKPEIRLRHHNLLKALGGFVERGKLFGIFQLLDRDVVSELKGRYMGFGRDALRKYTFQILLGTHFHHSRDVSSLYLLTSL</sequence>
<dbReference type="Proteomes" id="UP001148018">
    <property type="component" value="Unassembled WGS sequence"/>
</dbReference>
<protein>
    <submittedName>
        <fullName evidence="1">Uncharacterized protein</fullName>
    </submittedName>
</protein>
<keyword evidence="2" id="KW-1185">Reference proteome</keyword>
<dbReference type="AlphaFoldDB" id="A0A9Q0DF79"/>
<dbReference type="InterPro" id="IPR011009">
    <property type="entry name" value="Kinase-like_dom_sf"/>
</dbReference>